<dbReference type="EMBL" id="CM001439">
    <property type="protein sequence ID" value="EHR51431.1"/>
    <property type="molecule type" value="Genomic_DNA"/>
</dbReference>
<dbReference type="STRING" id="882083.SacmaDRAFT_3206"/>
<dbReference type="RefSeq" id="WP_009154815.1">
    <property type="nucleotide sequence ID" value="NZ_CM001439.1"/>
</dbReference>
<reference evidence="1 2" key="1">
    <citation type="journal article" date="2012" name="Stand. Genomic Sci.">
        <title>Genome sequence of the ocean sediment bacterium Saccharomonospora marina type strain (XMU15(T)).</title>
        <authorList>
            <person name="Klenk H.P."/>
            <person name="Lu M."/>
            <person name="Lucas S."/>
            <person name="Lapidus A."/>
            <person name="Copeland A."/>
            <person name="Pitluck S."/>
            <person name="Goodwin L.A."/>
            <person name="Han C."/>
            <person name="Tapia R."/>
            <person name="Brambilla E.M."/>
            <person name="Potter G."/>
            <person name="Land M."/>
            <person name="Ivanova N."/>
            <person name="Rohde M."/>
            <person name="Goker M."/>
            <person name="Detter J.C."/>
            <person name="Li W.J."/>
            <person name="Kyrpides N.C."/>
            <person name="Woyke T."/>
        </authorList>
    </citation>
    <scope>NUCLEOTIDE SEQUENCE [LARGE SCALE GENOMIC DNA]</scope>
    <source>
        <strain evidence="1 2">XMU15</strain>
    </source>
</reference>
<sequence length="200" mass="21452">MDVDIDRLLRTAMRVSNVLRAEGVPFALAGGCAIYALGGPASEHDVDVFLTKEDTPVARKALVAAGMRAVDPPEDWLVKVYDGDCLVDLIFRPNQRQVTTDLLAMATETRVGATTAPVLPATELVIDKLLVLGEHRCDFTPLLPVTRALREQVDWARVARETGCSAYARALLSLLAELGVVSARELASTEGGIDARRGGA</sequence>
<gene>
    <name evidence="1" type="ORF">SacmaDRAFT_3206</name>
</gene>
<name>H5X8R2_9PSEU</name>
<dbReference type="eggNOG" id="ENOG5031DUR">
    <property type="taxonomic scope" value="Bacteria"/>
</dbReference>
<protein>
    <recommendedName>
        <fullName evidence="3">Nucleotidyltransferase family protein</fullName>
    </recommendedName>
</protein>
<dbReference type="Pfam" id="PF14907">
    <property type="entry name" value="NTP_transf_5"/>
    <property type="match status" value="1"/>
</dbReference>
<organism evidence="1 2">
    <name type="scientific">Saccharomonospora marina XMU15</name>
    <dbReference type="NCBI Taxonomy" id="882083"/>
    <lineage>
        <taxon>Bacteria</taxon>
        <taxon>Bacillati</taxon>
        <taxon>Actinomycetota</taxon>
        <taxon>Actinomycetes</taxon>
        <taxon>Pseudonocardiales</taxon>
        <taxon>Pseudonocardiaceae</taxon>
        <taxon>Saccharomonospora</taxon>
    </lineage>
</organism>
<evidence type="ECO:0008006" key="3">
    <source>
        <dbReference type="Google" id="ProtNLM"/>
    </source>
</evidence>
<dbReference type="SUPFAM" id="SSF81301">
    <property type="entry name" value="Nucleotidyltransferase"/>
    <property type="match status" value="1"/>
</dbReference>
<evidence type="ECO:0000313" key="2">
    <source>
        <dbReference type="Proteomes" id="UP000004926"/>
    </source>
</evidence>
<dbReference type="Gene3D" id="3.30.460.40">
    <property type="match status" value="1"/>
</dbReference>
<evidence type="ECO:0000313" key="1">
    <source>
        <dbReference type="EMBL" id="EHR51431.1"/>
    </source>
</evidence>
<dbReference type="OrthoDB" id="3394845at2"/>
<keyword evidence="2" id="KW-1185">Reference proteome</keyword>
<dbReference type="HOGENOM" id="CLU_054928_1_0_11"/>
<dbReference type="Proteomes" id="UP000004926">
    <property type="component" value="Chromosome"/>
</dbReference>
<dbReference type="InterPro" id="IPR039498">
    <property type="entry name" value="NTP_transf_5"/>
</dbReference>
<accession>H5X8R2</accession>
<dbReference type="AlphaFoldDB" id="H5X8R2"/>
<dbReference type="InterPro" id="IPR043519">
    <property type="entry name" value="NT_sf"/>
</dbReference>
<proteinExistence type="predicted"/>